<dbReference type="EMBL" id="BJXQ01000017">
    <property type="protein sequence ID" value="GEN04398.1"/>
    <property type="molecule type" value="Genomic_DNA"/>
</dbReference>
<evidence type="ECO:0000313" key="3">
    <source>
        <dbReference type="Proteomes" id="UP000032673"/>
    </source>
</evidence>
<evidence type="ECO:0000313" key="2">
    <source>
        <dbReference type="EMBL" id="GEN04398.1"/>
    </source>
</evidence>
<reference evidence="2 4" key="2">
    <citation type="submission" date="2019-07" db="EMBL/GenBank/DDBJ databases">
        <title>Whole genome shotgun sequence of Acetobacter indonesiensis NBRC 16471.</title>
        <authorList>
            <person name="Hosoyama A."/>
            <person name="Uohara A."/>
            <person name="Ohji S."/>
            <person name="Ichikawa N."/>
        </authorList>
    </citation>
    <scope>NUCLEOTIDE SEQUENCE [LARGE SCALE GENOMIC DNA]</scope>
    <source>
        <strain evidence="2 4">NBRC 16471</strain>
    </source>
</reference>
<dbReference type="AlphaFoldDB" id="A0A6N3T8R5"/>
<keyword evidence="3" id="KW-1185">Reference proteome</keyword>
<organism evidence="2 4">
    <name type="scientific">Acetobacter indonesiensis</name>
    <dbReference type="NCBI Taxonomy" id="104101"/>
    <lineage>
        <taxon>Bacteria</taxon>
        <taxon>Pseudomonadati</taxon>
        <taxon>Pseudomonadota</taxon>
        <taxon>Alphaproteobacteria</taxon>
        <taxon>Acetobacterales</taxon>
        <taxon>Acetobacteraceae</taxon>
        <taxon>Acetobacter</taxon>
    </lineage>
</organism>
<proteinExistence type="predicted"/>
<evidence type="ECO:0000313" key="4">
    <source>
        <dbReference type="Proteomes" id="UP000321104"/>
    </source>
</evidence>
<dbReference type="RefSeq" id="WP_048845647.1">
    <property type="nucleotide sequence ID" value="NZ_BAMW01000021.1"/>
</dbReference>
<evidence type="ECO:0000313" key="1">
    <source>
        <dbReference type="EMBL" id="GAN63124.1"/>
    </source>
</evidence>
<protein>
    <submittedName>
        <fullName evidence="2">Uncharacterized protein</fullName>
    </submittedName>
</protein>
<sequence>MIRFKNIFLLYLLYNGSVVVRAEKIDPLIIPPTCQGHSASNLLCHPISPKVLSFSSEQATFLNRVSQSEDITVKGKRKNIYPEKSENIYANGMDIKIPVLGKIHMQFGKDDDTYDPSTGAYVALYGEAFTLDRLTCSAHTCQ</sequence>
<comment type="caution">
    <text evidence="2">The sequence shown here is derived from an EMBL/GenBank/DDBJ whole genome shotgun (WGS) entry which is preliminary data.</text>
</comment>
<dbReference type="Proteomes" id="UP000032673">
    <property type="component" value="Unassembled WGS sequence"/>
</dbReference>
<reference evidence="1 3" key="1">
    <citation type="submission" date="2012-11" db="EMBL/GenBank/DDBJ databases">
        <title>Whole genome sequence of Acetobacter indonesiensis 5H-1.</title>
        <authorList>
            <person name="Azuma Y."/>
            <person name="Higashiura N."/>
            <person name="Hirakawa H."/>
            <person name="Matsushita K."/>
        </authorList>
    </citation>
    <scope>NUCLEOTIDE SEQUENCE [LARGE SCALE GENOMIC DNA]</scope>
    <source>
        <strain evidence="1 3">5H-1</strain>
    </source>
</reference>
<dbReference type="Proteomes" id="UP000321104">
    <property type="component" value="Unassembled WGS sequence"/>
</dbReference>
<accession>A0A6N3T8R5</accession>
<gene>
    <name evidence="1" type="ORF">Abin_021_035</name>
    <name evidence="2" type="ORF">AIN02nite_24230</name>
</gene>
<dbReference type="EMBL" id="BAMW01000021">
    <property type="protein sequence ID" value="GAN63124.1"/>
    <property type="molecule type" value="Genomic_DNA"/>
</dbReference>
<name>A0A6N3T8R5_9PROT</name>